<gene>
    <name evidence="1" type="ORF">SDC9_82858</name>
</gene>
<proteinExistence type="predicted"/>
<evidence type="ECO:0000313" key="1">
    <source>
        <dbReference type="EMBL" id="MPM36263.1"/>
    </source>
</evidence>
<comment type="caution">
    <text evidence="1">The sequence shown here is derived from an EMBL/GenBank/DDBJ whole genome shotgun (WGS) entry which is preliminary data.</text>
</comment>
<accession>A0A644ZC22</accession>
<organism evidence="1">
    <name type="scientific">bioreactor metagenome</name>
    <dbReference type="NCBI Taxonomy" id="1076179"/>
    <lineage>
        <taxon>unclassified sequences</taxon>
        <taxon>metagenomes</taxon>
        <taxon>ecological metagenomes</taxon>
    </lineage>
</organism>
<reference evidence="1" key="1">
    <citation type="submission" date="2019-08" db="EMBL/GenBank/DDBJ databases">
        <authorList>
            <person name="Kucharzyk K."/>
            <person name="Murdoch R.W."/>
            <person name="Higgins S."/>
            <person name="Loffler F."/>
        </authorList>
    </citation>
    <scope>NUCLEOTIDE SEQUENCE</scope>
</reference>
<dbReference type="AlphaFoldDB" id="A0A644ZC22"/>
<protein>
    <submittedName>
        <fullName evidence="1">Uncharacterized protein</fullName>
    </submittedName>
</protein>
<sequence>MIRFFLSIKRKLYTLKIFASVSAMINFINSAGCNRTGPITNHEREPLISGATTRVMTNNAIPAM</sequence>
<name>A0A644ZC22_9ZZZZ</name>
<dbReference type="EMBL" id="VSSQ01007552">
    <property type="protein sequence ID" value="MPM36263.1"/>
    <property type="molecule type" value="Genomic_DNA"/>
</dbReference>